<evidence type="ECO:0000256" key="1">
    <source>
        <dbReference type="SAM" id="Phobius"/>
    </source>
</evidence>
<keyword evidence="1" id="KW-0812">Transmembrane</keyword>
<dbReference type="Proteomes" id="UP000593571">
    <property type="component" value="Unassembled WGS sequence"/>
</dbReference>
<dbReference type="EMBL" id="JACASE010000008">
    <property type="protein sequence ID" value="KAF6441187.1"/>
    <property type="molecule type" value="Genomic_DNA"/>
</dbReference>
<reference evidence="2 3" key="1">
    <citation type="journal article" date="2020" name="Nature">
        <title>Six reference-quality genomes reveal evolution of bat adaptations.</title>
        <authorList>
            <person name="Jebb D."/>
            <person name="Huang Z."/>
            <person name="Pippel M."/>
            <person name="Hughes G.M."/>
            <person name="Lavrichenko K."/>
            <person name="Devanna P."/>
            <person name="Winkler S."/>
            <person name="Jermiin L.S."/>
            <person name="Skirmuntt E.C."/>
            <person name="Katzourakis A."/>
            <person name="Burkitt-Gray L."/>
            <person name="Ray D.A."/>
            <person name="Sullivan K.A.M."/>
            <person name="Roscito J.G."/>
            <person name="Kirilenko B.M."/>
            <person name="Davalos L.M."/>
            <person name="Corthals A.P."/>
            <person name="Power M.L."/>
            <person name="Jones G."/>
            <person name="Ransome R.D."/>
            <person name="Dechmann D.K.N."/>
            <person name="Locatelli A.G."/>
            <person name="Puechmaille S.J."/>
            <person name="Fedrigo O."/>
            <person name="Jarvis E.D."/>
            <person name="Hiller M."/>
            <person name="Vernes S.C."/>
            <person name="Myers E.W."/>
            <person name="Teeling E.C."/>
        </authorList>
    </citation>
    <scope>NUCLEOTIDE SEQUENCE [LARGE SCALE GENOMIC DNA]</scope>
    <source>
        <strain evidence="2">MRouAeg1</strain>
        <tissue evidence="2">Muscle</tissue>
    </source>
</reference>
<accession>A0A7J8F0B6</accession>
<name>A0A7J8F0B6_ROUAE</name>
<dbReference type="AlphaFoldDB" id="A0A7J8F0B6"/>
<comment type="caution">
    <text evidence="2">The sequence shown here is derived from an EMBL/GenBank/DDBJ whole genome shotgun (WGS) entry which is preliminary data.</text>
</comment>
<evidence type="ECO:0000313" key="3">
    <source>
        <dbReference type="Proteomes" id="UP000593571"/>
    </source>
</evidence>
<proteinExistence type="predicted"/>
<sequence>MLYLVVVLICISLIASEVELLLLYLLAMCLSSEKKKMSLWVLCSFFNWIFLSLLSYMSSLHILDLSPLVEVSFAYIFSPLVSCLLFCCLLLLRKSFLVSYNPRHLFLLLLPLLLGSSSQKPL</sequence>
<gene>
    <name evidence="2" type="ORF">HJG63_012337</name>
</gene>
<evidence type="ECO:0000313" key="2">
    <source>
        <dbReference type="EMBL" id="KAF6441187.1"/>
    </source>
</evidence>
<protein>
    <submittedName>
        <fullName evidence="2">Uncharacterized protein</fullName>
    </submittedName>
</protein>
<feature type="transmembrane region" description="Helical" evidence="1">
    <location>
        <begin position="6"/>
        <end position="27"/>
    </location>
</feature>
<keyword evidence="1" id="KW-0472">Membrane</keyword>
<feature type="transmembrane region" description="Helical" evidence="1">
    <location>
        <begin position="39"/>
        <end position="60"/>
    </location>
</feature>
<keyword evidence="1" id="KW-1133">Transmembrane helix</keyword>
<feature type="transmembrane region" description="Helical" evidence="1">
    <location>
        <begin position="72"/>
        <end position="92"/>
    </location>
</feature>
<organism evidence="2 3">
    <name type="scientific">Rousettus aegyptiacus</name>
    <name type="common">Egyptian fruit bat</name>
    <name type="synonym">Pteropus aegyptiacus</name>
    <dbReference type="NCBI Taxonomy" id="9407"/>
    <lineage>
        <taxon>Eukaryota</taxon>
        <taxon>Metazoa</taxon>
        <taxon>Chordata</taxon>
        <taxon>Craniata</taxon>
        <taxon>Vertebrata</taxon>
        <taxon>Euteleostomi</taxon>
        <taxon>Mammalia</taxon>
        <taxon>Eutheria</taxon>
        <taxon>Laurasiatheria</taxon>
        <taxon>Chiroptera</taxon>
        <taxon>Yinpterochiroptera</taxon>
        <taxon>Pteropodoidea</taxon>
        <taxon>Pteropodidae</taxon>
        <taxon>Rousettinae</taxon>
        <taxon>Rousettus</taxon>
    </lineage>
</organism>
<keyword evidence="3" id="KW-1185">Reference proteome</keyword>